<dbReference type="Gene3D" id="3.30.420.10">
    <property type="entry name" value="Ribonuclease H-like superfamily/Ribonuclease H"/>
    <property type="match status" value="1"/>
</dbReference>
<evidence type="ECO:0000259" key="1">
    <source>
        <dbReference type="Pfam" id="PF13456"/>
    </source>
</evidence>
<dbReference type="InterPro" id="IPR002156">
    <property type="entry name" value="RNaseH_domain"/>
</dbReference>
<feature type="domain" description="RNase H type-1" evidence="1">
    <location>
        <begin position="43"/>
        <end position="147"/>
    </location>
</feature>
<evidence type="ECO:0000313" key="2">
    <source>
        <dbReference type="EMBL" id="KAI9153196.1"/>
    </source>
</evidence>
<dbReference type="PANTHER" id="PTHR47723">
    <property type="entry name" value="OS05G0353850 PROTEIN"/>
    <property type="match status" value="1"/>
</dbReference>
<gene>
    <name evidence="2" type="ORF">LWI28_007514</name>
</gene>
<dbReference type="EMBL" id="JAJSOW010000108">
    <property type="protein sequence ID" value="KAI9153196.1"/>
    <property type="molecule type" value="Genomic_DNA"/>
</dbReference>
<dbReference type="AlphaFoldDB" id="A0AAD5NEF6"/>
<protein>
    <recommendedName>
        <fullName evidence="1">RNase H type-1 domain-containing protein</fullName>
    </recommendedName>
</protein>
<keyword evidence="3" id="KW-1185">Reference proteome</keyword>
<sequence length="178" mass="18508">MDEFLCAKRPMLVSPSPPSVSVGSVVKWSPPLNGISSDMQLVDVGFIIHDSRGGGGGGGGVVYPTPLVAEASTILGCLRLAIDSGFLLAVLEGDTKSLVDLINNDKLFDADVVTFVSDIVFLASRFNISISFVLRTTNVAAHSLARLALKAAESGFWLGDAPACLDSVVLADSLAPFG</sequence>
<dbReference type="InterPro" id="IPR036397">
    <property type="entry name" value="RNaseH_sf"/>
</dbReference>
<evidence type="ECO:0000313" key="3">
    <source>
        <dbReference type="Proteomes" id="UP001064489"/>
    </source>
</evidence>
<dbReference type="GO" id="GO:0003676">
    <property type="term" value="F:nucleic acid binding"/>
    <property type="evidence" value="ECO:0007669"/>
    <property type="project" value="InterPro"/>
</dbReference>
<dbReference type="Proteomes" id="UP001064489">
    <property type="component" value="Chromosome 11"/>
</dbReference>
<accession>A0AAD5NEF6</accession>
<reference evidence="2" key="1">
    <citation type="journal article" date="2022" name="Plant J.">
        <title>Strategies of tolerance reflected in two North American maple genomes.</title>
        <authorList>
            <person name="McEvoy S.L."/>
            <person name="Sezen U.U."/>
            <person name="Trouern-Trend A."/>
            <person name="McMahon S.M."/>
            <person name="Schaberg P.G."/>
            <person name="Yang J."/>
            <person name="Wegrzyn J.L."/>
            <person name="Swenson N.G."/>
        </authorList>
    </citation>
    <scope>NUCLEOTIDE SEQUENCE</scope>
    <source>
        <strain evidence="2">91603</strain>
    </source>
</reference>
<dbReference type="CDD" id="cd06222">
    <property type="entry name" value="RNase_H_like"/>
    <property type="match status" value="1"/>
</dbReference>
<organism evidence="2 3">
    <name type="scientific">Acer negundo</name>
    <name type="common">Box elder</name>
    <dbReference type="NCBI Taxonomy" id="4023"/>
    <lineage>
        <taxon>Eukaryota</taxon>
        <taxon>Viridiplantae</taxon>
        <taxon>Streptophyta</taxon>
        <taxon>Embryophyta</taxon>
        <taxon>Tracheophyta</taxon>
        <taxon>Spermatophyta</taxon>
        <taxon>Magnoliopsida</taxon>
        <taxon>eudicotyledons</taxon>
        <taxon>Gunneridae</taxon>
        <taxon>Pentapetalae</taxon>
        <taxon>rosids</taxon>
        <taxon>malvids</taxon>
        <taxon>Sapindales</taxon>
        <taxon>Sapindaceae</taxon>
        <taxon>Hippocastanoideae</taxon>
        <taxon>Acereae</taxon>
        <taxon>Acer</taxon>
    </lineage>
</organism>
<proteinExistence type="predicted"/>
<dbReference type="GO" id="GO:0004523">
    <property type="term" value="F:RNA-DNA hybrid ribonuclease activity"/>
    <property type="evidence" value="ECO:0007669"/>
    <property type="project" value="InterPro"/>
</dbReference>
<dbReference type="Pfam" id="PF13456">
    <property type="entry name" value="RVT_3"/>
    <property type="match status" value="1"/>
</dbReference>
<dbReference type="InterPro" id="IPR044730">
    <property type="entry name" value="RNase_H-like_dom_plant"/>
</dbReference>
<dbReference type="InterPro" id="IPR053151">
    <property type="entry name" value="RNase_H-like"/>
</dbReference>
<dbReference type="PANTHER" id="PTHR47723:SF19">
    <property type="entry name" value="POLYNUCLEOTIDYL TRANSFERASE, RIBONUCLEASE H-LIKE SUPERFAMILY PROTEIN"/>
    <property type="match status" value="1"/>
</dbReference>
<comment type="caution">
    <text evidence="2">The sequence shown here is derived from an EMBL/GenBank/DDBJ whole genome shotgun (WGS) entry which is preliminary data.</text>
</comment>
<name>A0AAD5NEF6_ACENE</name>
<reference evidence="2" key="2">
    <citation type="submission" date="2023-02" db="EMBL/GenBank/DDBJ databases">
        <authorList>
            <person name="Swenson N.G."/>
            <person name="Wegrzyn J.L."/>
            <person name="Mcevoy S.L."/>
        </authorList>
    </citation>
    <scope>NUCLEOTIDE SEQUENCE</scope>
    <source>
        <strain evidence="2">91603</strain>
        <tissue evidence="2">Leaf</tissue>
    </source>
</reference>